<feature type="chain" id="PRO_5046979019" evidence="1">
    <location>
        <begin position="25"/>
        <end position="147"/>
    </location>
</feature>
<accession>A0ABT1ML89</accession>
<evidence type="ECO:0000313" key="3">
    <source>
        <dbReference type="Proteomes" id="UP001203945"/>
    </source>
</evidence>
<dbReference type="Gene3D" id="3.40.30.10">
    <property type="entry name" value="Glutaredoxin"/>
    <property type="match status" value="1"/>
</dbReference>
<dbReference type="SUPFAM" id="SSF52833">
    <property type="entry name" value="Thioredoxin-like"/>
    <property type="match status" value="1"/>
</dbReference>
<keyword evidence="3" id="KW-1185">Reference proteome</keyword>
<keyword evidence="1" id="KW-0732">Signal</keyword>
<dbReference type="InterPro" id="IPR036249">
    <property type="entry name" value="Thioredoxin-like_sf"/>
</dbReference>
<dbReference type="RefSeq" id="WP_255328020.1">
    <property type="nucleotide sequence ID" value="NZ_JAKZEU010000001.1"/>
</dbReference>
<keyword evidence="2" id="KW-0614">Plasmid</keyword>
<feature type="signal peptide" evidence="1">
    <location>
        <begin position="1"/>
        <end position="24"/>
    </location>
</feature>
<sequence length="147" mass="15961">MRRILVALRLAMMLGIATVGTGQATTPIVSEHEVDWQAAPVRLLMVEQRGCVYCARWDQEIGPGYAASEEGRAAPLLRVDIDGPWPDGLAIGPRPVITPTFILLDHGIEVGRIDGYVGEAYFYPVLRETFSDLDRSRGPGAGTAVID</sequence>
<dbReference type="Proteomes" id="UP001203945">
    <property type="component" value="Unassembled WGS sequence"/>
</dbReference>
<dbReference type="EMBL" id="JAKZEU010000001">
    <property type="protein sequence ID" value="MCQ0969060.1"/>
    <property type="molecule type" value="Genomic_DNA"/>
</dbReference>
<organism evidence="2 3">
    <name type="scientific">Paracoccus albicereus</name>
    <dbReference type="NCBI Taxonomy" id="2922394"/>
    <lineage>
        <taxon>Bacteria</taxon>
        <taxon>Pseudomonadati</taxon>
        <taxon>Pseudomonadota</taxon>
        <taxon>Alphaproteobacteria</taxon>
        <taxon>Rhodobacterales</taxon>
        <taxon>Paracoccaceae</taxon>
        <taxon>Paracoccus</taxon>
    </lineage>
</organism>
<comment type="caution">
    <text evidence="2">The sequence shown here is derived from an EMBL/GenBank/DDBJ whole genome shotgun (WGS) entry which is preliminary data.</text>
</comment>
<gene>
    <name evidence="2" type="ORF">MLD63_01250</name>
</gene>
<evidence type="ECO:0000313" key="2">
    <source>
        <dbReference type="EMBL" id="MCQ0969060.1"/>
    </source>
</evidence>
<geneLocation type="plasmid" evidence="2">
    <name>unnamed1</name>
</geneLocation>
<name>A0ABT1ML89_9RHOB</name>
<proteinExistence type="predicted"/>
<protein>
    <submittedName>
        <fullName evidence="2">SoxS protein</fullName>
    </submittedName>
</protein>
<evidence type="ECO:0000256" key="1">
    <source>
        <dbReference type="SAM" id="SignalP"/>
    </source>
</evidence>
<reference evidence="2 3" key="1">
    <citation type="submission" date="2022-03" db="EMBL/GenBank/DDBJ databases">
        <authorList>
            <person name="He Y."/>
        </authorList>
    </citation>
    <scope>NUCLEOTIDE SEQUENCE [LARGE SCALE GENOMIC DNA]</scope>
    <source>
        <strain evidence="2 3">TK19116</strain>
        <plasmid evidence="2">unnamed1</plasmid>
    </source>
</reference>